<dbReference type="STRING" id="238.BBD35_14460"/>
<evidence type="ECO:0000313" key="2">
    <source>
        <dbReference type="Proteomes" id="UP000188947"/>
    </source>
</evidence>
<proteinExistence type="predicted"/>
<reference evidence="1 2" key="1">
    <citation type="submission" date="2016-11" db="EMBL/GenBank/DDBJ databases">
        <title>Genome sequence and comparative genomic analysis of clinical strain Elizabethkingia meningoseptica 61421 PRCM.</title>
        <authorList>
            <person name="Wang M."/>
            <person name="Hu S."/>
            <person name="Cao L."/>
            <person name="Jiang T."/>
            <person name="Zhou Y."/>
            <person name="Ming D."/>
        </authorList>
    </citation>
    <scope>NUCLEOTIDE SEQUENCE [LARGE SCALE GENOMIC DNA]</scope>
    <source>
        <strain evidence="1 2">61421 PRCM</strain>
    </source>
</reference>
<protein>
    <submittedName>
        <fullName evidence="1">Uncharacterized protein</fullName>
    </submittedName>
</protein>
<comment type="caution">
    <text evidence="1">The sequence shown here is derived from an EMBL/GenBank/DDBJ whole genome shotgun (WGS) entry which is preliminary data.</text>
</comment>
<sequence>MLDKMHLTKKNISDSECCQIIVKSKLRKHYLNGKAYFDNKDTKDFNGGFYIKIDVRGALKIVGSVHKFSSFLKTGLLDNYNTFTMSEAKETLYNVLDYYGISADGLMVHLFELGANIPVKIPPAELLEQLESIGNKKFYFNPIYKNESVKTTDLHRDFRVVYKVYDKLHELHEKKRRPPENAINLIRLETTYRRVQKTEISNFLTIGNLQKLQAKFISDFMKLNFSPFIIYTGSEKTAQYKIELARLIVSVGTVKALEICKERFLIGEITPKQYKTQRMFVNYWFKSHMKNYKTEKPKFSPSWDCSLISEFQKITEKSIT</sequence>
<evidence type="ECO:0000313" key="1">
    <source>
        <dbReference type="EMBL" id="OOH96214.1"/>
    </source>
</evidence>
<organism evidence="1 2">
    <name type="scientific">Elizabethkingia meningoseptica</name>
    <name type="common">Chryseobacterium meningosepticum</name>
    <dbReference type="NCBI Taxonomy" id="238"/>
    <lineage>
        <taxon>Bacteria</taxon>
        <taxon>Pseudomonadati</taxon>
        <taxon>Bacteroidota</taxon>
        <taxon>Flavobacteriia</taxon>
        <taxon>Flavobacteriales</taxon>
        <taxon>Weeksellaceae</taxon>
        <taxon>Elizabethkingia</taxon>
    </lineage>
</organism>
<keyword evidence="2" id="KW-1185">Reference proteome</keyword>
<accession>A0A1T3FKS2</accession>
<dbReference type="EMBL" id="MPOG01000008">
    <property type="protein sequence ID" value="OOH96214.1"/>
    <property type="molecule type" value="Genomic_DNA"/>
</dbReference>
<dbReference type="AlphaFoldDB" id="A0A1T3FKS2"/>
<name>A0A1T3FKS2_ELIME</name>
<dbReference type="Proteomes" id="UP000188947">
    <property type="component" value="Unassembled WGS sequence"/>
</dbReference>
<gene>
    <name evidence="1" type="ORF">BMF97_07650</name>
</gene>